<dbReference type="OrthoDB" id="124764at2759"/>
<comment type="caution">
    <text evidence="2">The sequence shown here is derived from an EMBL/GenBank/DDBJ whole genome shotgun (WGS) entry which is preliminary data.</text>
</comment>
<feature type="domain" description="PiggyBac transposable element-derived protein" evidence="1">
    <location>
        <begin position="2"/>
        <end position="137"/>
    </location>
</feature>
<proteinExistence type="predicted"/>
<dbReference type="Proteomes" id="UP000198211">
    <property type="component" value="Unassembled WGS sequence"/>
</dbReference>
<keyword evidence="3" id="KW-1185">Reference proteome</keyword>
<evidence type="ECO:0000313" key="2">
    <source>
        <dbReference type="EMBL" id="OWZ02739.1"/>
    </source>
</evidence>
<dbReference type="AlphaFoldDB" id="A0A225VCS6"/>
<dbReference type="PANTHER" id="PTHR46599">
    <property type="entry name" value="PIGGYBAC TRANSPOSABLE ELEMENT-DERIVED PROTEIN 4"/>
    <property type="match status" value="1"/>
</dbReference>
<organism evidence="2 3">
    <name type="scientific">Phytophthora megakarya</name>
    <dbReference type="NCBI Taxonomy" id="4795"/>
    <lineage>
        <taxon>Eukaryota</taxon>
        <taxon>Sar</taxon>
        <taxon>Stramenopiles</taxon>
        <taxon>Oomycota</taxon>
        <taxon>Peronosporomycetes</taxon>
        <taxon>Peronosporales</taxon>
        <taxon>Peronosporaceae</taxon>
        <taxon>Phytophthora</taxon>
    </lineage>
</organism>
<evidence type="ECO:0000313" key="3">
    <source>
        <dbReference type="Proteomes" id="UP000198211"/>
    </source>
</evidence>
<gene>
    <name evidence="2" type="ORF">PHMEG_00025651</name>
</gene>
<dbReference type="PANTHER" id="PTHR46599:SF3">
    <property type="entry name" value="PIGGYBAC TRANSPOSABLE ELEMENT-DERIVED PROTEIN 4"/>
    <property type="match status" value="1"/>
</dbReference>
<reference evidence="3" key="1">
    <citation type="submission" date="2017-03" db="EMBL/GenBank/DDBJ databases">
        <title>Phytopthora megakarya and P. palmivora, two closely related causual agents of cacao black pod achieved similar genome size and gene model numbers by different mechanisms.</title>
        <authorList>
            <person name="Ali S."/>
            <person name="Shao J."/>
            <person name="Larry D.J."/>
            <person name="Kronmiller B."/>
            <person name="Shen D."/>
            <person name="Strem M.D."/>
            <person name="Melnick R.L."/>
            <person name="Guiltinan M.J."/>
            <person name="Tyler B.M."/>
            <person name="Meinhardt L.W."/>
            <person name="Bailey B.A."/>
        </authorList>
    </citation>
    <scope>NUCLEOTIDE SEQUENCE [LARGE SCALE GENOMIC DNA]</scope>
    <source>
        <strain evidence="3">zdho120</strain>
    </source>
</reference>
<dbReference type="EMBL" id="NBNE01005969">
    <property type="protein sequence ID" value="OWZ02739.1"/>
    <property type="molecule type" value="Genomic_DNA"/>
</dbReference>
<dbReference type="Pfam" id="PF13843">
    <property type="entry name" value="DDE_Tnp_1_7"/>
    <property type="match status" value="1"/>
</dbReference>
<evidence type="ECO:0000259" key="1">
    <source>
        <dbReference type="Pfam" id="PF13843"/>
    </source>
</evidence>
<protein>
    <submittedName>
        <fullName evidence="2">Transposase</fullName>
    </submittedName>
</protein>
<dbReference type="STRING" id="4795.A0A225VCS6"/>
<name>A0A225VCS6_9STRA</name>
<sequence>MALRLKGLYARGTVWKTSSHFPRHVLLEKKDCSRGTSRQGVSTDHSMLAASWYDSTIVTVISNADPSNLTTVTRQVRAEKRSYSEPTCFKEYNASMQGVDRLDQIRARFSLSDGHSFKRLHKKLALALIGVARANAYLPRKLALDLSKVCDSHRDFAVELCSGLLSGKWKEVPSERLMFYADTGPTYISVKYSLVESANYWNITPESPEKRCSVVSSKQFFTDMNHKRRKCVVCRLEDRYATEVTDVCVFHNVCLCQNVHISNKPYACPETTWTCWEKYRYFYLTKKLFSQRGKARTSSELYKLQYSQPPTDAEDEVSAEAVDLGGVRVGRTVARSIDL</sequence>
<accession>A0A225VCS6</accession>
<dbReference type="InterPro" id="IPR029526">
    <property type="entry name" value="PGBD"/>
</dbReference>